<organism evidence="1">
    <name type="scientific">hydrothermal vent metagenome</name>
    <dbReference type="NCBI Taxonomy" id="652676"/>
    <lineage>
        <taxon>unclassified sequences</taxon>
        <taxon>metagenomes</taxon>
        <taxon>ecological metagenomes</taxon>
    </lineage>
</organism>
<proteinExistence type="predicted"/>
<name>A0A3B0XX42_9ZZZZ</name>
<evidence type="ECO:0000313" key="1">
    <source>
        <dbReference type="EMBL" id="VAW60746.1"/>
    </source>
</evidence>
<dbReference type="AlphaFoldDB" id="A0A3B0XX42"/>
<gene>
    <name evidence="1" type="ORF">MNBD_GAMMA08-3053</name>
</gene>
<dbReference type="EMBL" id="UOFH01000160">
    <property type="protein sequence ID" value="VAW60746.1"/>
    <property type="molecule type" value="Genomic_DNA"/>
</dbReference>
<protein>
    <submittedName>
        <fullName evidence="1">Uncharacterized protein</fullName>
    </submittedName>
</protein>
<sequence>MSDRIEFGATISAVAAKNKALRLIGEFSLDKSIAAASTHYPNIRKASVVKGLKAVINQSEPLAQKFTSLCGPAAFFFNITRSRPDIYTQAVLDLYKKGRAQLKNLKLESSAPAKTASLGPSRIRDIDWMIMSSIKSSWYEKPEDDFSAITWAGDLLAWLRNAGYQALDNTSYVGTQGLDNLLQAQNAYASGHDVFLFVNGKIFQFTGKHSSSSFPNHWAVLNSNIKISQHDKTSGQYKAPVPLSGPLLNSILQEWQDYDDAIEAFEENGGFEAPVKTSNLIALDAYTWGEPNKHVFGENGASQKAELHLFLNHYFGFIKAKR</sequence>
<reference evidence="1" key="1">
    <citation type="submission" date="2018-06" db="EMBL/GenBank/DDBJ databases">
        <authorList>
            <person name="Zhirakovskaya E."/>
        </authorList>
    </citation>
    <scope>NUCLEOTIDE SEQUENCE</scope>
</reference>
<accession>A0A3B0XX42</accession>